<name>A0A382QB85_9ZZZZ</name>
<accession>A0A382QB85</accession>
<gene>
    <name evidence="2" type="ORF">METZ01_LOCUS335161</name>
</gene>
<evidence type="ECO:0000256" key="1">
    <source>
        <dbReference type="SAM" id="Phobius"/>
    </source>
</evidence>
<organism evidence="2">
    <name type="scientific">marine metagenome</name>
    <dbReference type="NCBI Taxonomy" id="408172"/>
    <lineage>
        <taxon>unclassified sequences</taxon>
        <taxon>metagenomes</taxon>
        <taxon>ecological metagenomes</taxon>
    </lineage>
</organism>
<reference evidence="2" key="1">
    <citation type="submission" date="2018-05" db="EMBL/GenBank/DDBJ databases">
        <authorList>
            <person name="Lanie J.A."/>
            <person name="Ng W.-L."/>
            <person name="Kazmierczak K.M."/>
            <person name="Andrzejewski T.M."/>
            <person name="Davidsen T.M."/>
            <person name="Wayne K.J."/>
            <person name="Tettelin H."/>
            <person name="Glass J.I."/>
            <person name="Rusch D."/>
            <person name="Podicherti R."/>
            <person name="Tsui H.-C.T."/>
            <person name="Winkler M.E."/>
        </authorList>
    </citation>
    <scope>NUCLEOTIDE SEQUENCE</scope>
</reference>
<protein>
    <submittedName>
        <fullName evidence="2">Uncharacterized protein</fullName>
    </submittedName>
</protein>
<keyword evidence="1" id="KW-0812">Transmembrane</keyword>
<dbReference type="EMBL" id="UINC01112984">
    <property type="protein sequence ID" value="SVC82307.1"/>
    <property type="molecule type" value="Genomic_DNA"/>
</dbReference>
<proteinExistence type="predicted"/>
<keyword evidence="1" id="KW-0472">Membrane</keyword>
<sequence length="122" mass="13647">VNCSRILGKYRLQYDFDDLLLGNAEQYGGPLSIELRVRRPVSVLPSSNGLSIQLNDHAYLSLLRSIVNHVVIIFGIGFIAVQEKPELTLPRFWINLVNVPLEKPEDVSLILVGPDISIRTPV</sequence>
<feature type="transmembrane region" description="Helical" evidence="1">
    <location>
        <begin position="58"/>
        <end position="81"/>
    </location>
</feature>
<keyword evidence="1" id="KW-1133">Transmembrane helix</keyword>
<dbReference type="AlphaFoldDB" id="A0A382QB85"/>
<evidence type="ECO:0000313" key="2">
    <source>
        <dbReference type="EMBL" id="SVC82307.1"/>
    </source>
</evidence>
<feature type="non-terminal residue" evidence="2">
    <location>
        <position position="1"/>
    </location>
</feature>